<feature type="compositionally biased region" description="Pro residues" evidence="7">
    <location>
        <begin position="842"/>
        <end position="855"/>
    </location>
</feature>
<organism evidence="11 12">
    <name type="scientific">Algimonas porphyrae</name>
    <dbReference type="NCBI Taxonomy" id="1128113"/>
    <lineage>
        <taxon>Bacteria</taxon>
        <taxon>Pseudomonadati</taxon>
        <taxon>Pseudomonadota</taxon>
        <taxon>Alphaproteobacteria</taxon>
        <taxon>Maricaulales</taxon>
        <taxon>Robiginitomaculaceae</taxon>
        <taxon>Algimonas</taxon>
    </lineage>
</organism>
<dbReference type="InterPro" id="IPR036890">
    <property type="entry name" value="HATPase_C_sf"/>
</dbReference>
<dbReference type="InterPro" id="IPR036097">
    <property type="entry name" value="HisK_dim/P_sf"/>
</dbReference>
<dbReference type="InterPro" id="IPR000014">
    <property type="entry name" value="PAS"/>
</dbReference>
<feature type="transmembrane region" description="Helical" evidence="8">
    <location>
        <begin position="262"/>
        <end position="285"/>
    </location>
</feature>
<evidence type="ECO:0000259" key="9">
    <source>
        <dbReference type="PROSITE" id="PS50109"/>
    </source>
</evidence>
<feature type="region of interest" description="Disordered" evidence="7">
    <location>
        <begin position="834"/>
        <end position="868"/>
    </location>
</feature>
<evidence type="ECO:0000256" key="1">
    <source>
        <dbReference type="ARBA" id="ARBA00000085"/>
    </source>
</evidence>
<feature type="coiled-coil region" evidence="6">
    <location>
        <begin position="536"/>
        <end position="580"/>
    </location>
</feature>
<evidence type="ECO:0000256" key="4">
    <source>
        <dbReference type="ARBA" id="ARBA00022679"/>
    </source>
</evidence>
<evidence type="ECO:0000313" key="11">
    <source>
        <dbReference type="EMBL" id="GLQ19649.1"/>
    </source>
</evidence>
<evidence type="ECO:0000259" key="10">
    <source>
        <dbReference type="PROSITE" id="PS50112"/>
    </source>
</evidence>
<dbReference type="Gene3D" id="3.30.565.10">
    <property type="entry name" value="Histidine kinase-like ATPase, C-terminal domain"/>
    <property type="match status" value="1"/>
</dbReference>
<evidence type="ECO:0000256" key="8">
    <source>
        <dbReference type="SAM" id="Phobius"/>
    </source>
</evidence>
<evidence type="ECO:0000256" key="5">
    <source>
        <dbReference type="ARBA" id="ARBA00022777"/>
    </source>
</evidence>
<reference evidence="11" key="1">
    <citation type="journal article" date="2014" name="Int. J. Syst. Evol. Microbiol.">
        <title>Complete genome of a new Firmicutes species belonging to the dominant human colonic microbiota ('Ruminococcus bicirculans') reveals two chromosomes and a selective capacity to utilize plant glucans.</title>
        <authorList>
            <consortium name="NISC Comparative Sequencing Program"/>
            <person name="Wegmann U."/>
            <person name="Louis P."/>
            <person name="Goesmann A."/>
            <person name="Henrissat B."/>
            <person name="Duncan S.H."/>
            <person name="Flint H.J."/>
        </authorList>
    </citation>
    <scope>NUCLEOTIDE SEQUENCE</scope>
    <source>
        <strain evidence="11">NBRC 108216</strain>
    </source>
</reference>
<keyword evidence="6" id="KW-0175">Coiled coil</keyword>
<dbReference type="InterPro" id="IPR005467">
    <property type="entry name" value="His_kinase_dom"/>
</dbReference>
<keyword evidence="8" id="KW-0472">Membrane</keyword>
<dbReference type="Pfam" id="PF02518">
    <property type="entry name" value="HATPase_c"/>
    <property type="match status" value="1"/>
</dbReference>
<dbReference type="SUPFAM" id="SSF55874">
    <property type="entry name" value="ATPase domain of HSP90 chaperone/DNA topoisomerase II/histidine kinase"/>
    <property type="match status" value="1"/>
</dbReference>
<keyword evidence="5" id="KW-0418">Kinase</keyword>
<dbReference type="EMBL" id="BSNJ01000001">
    <property type="protein sequence ID" value="GLQ19649.1"/>
    <property type="molecule type" value="Genomic_DNA"/>
</dbReference>
<comment type="caution">
    <text evidence="11">The sequence shown here is derived from an EMBL/GenBank/DDBJ whole genome shotgun (WGS) entry which is preliminary data.</text>
</comment>
<proteinExistence type="predicted"/>
<dbReference type="InterPro" id="IPR035965">
    <property type="entry name" value="PAS-like_dom_sf"/>
</dbReference>
<dbReference type="SMART" id="SM00387">
    <property type="entry name" value="HATPase_c"/>
    <property type="match status" value="1"/>
</dbReference>
<reference evidence="11" key="2">
    <citation type="submission" date="2023-01" db="EMBL/GenBank/DDBJ databases">
        <title>Draft genome sequence of Algimonas porphyrae strain NBRC 108216.</title>
        <authorList>
            <person name="Sun Q."/>
            <person name="Mori K."/>
        </authorList>
    </citation>
    <scope>NUCLEOTIDE SEQUENCE</scope>
    <source>
        <strain evidence="11">NBRC 108216</strain>
    </source>
</reference>
<feature type="domain" description="PAS" evidence="10">
    <location>
        <begin position="429"/>
        <end position="471"/>
    </location>
</feature>
<dbReference type="PRINTS" id="PR00344">
    <property type="entry name" value="BCTRLSENSOR"/>
</dbReference>
<feature type="transmembrane region" description="Helical" evidence="8">
    <location>
        <begin position="24"/>
        <end position="41"/>
    </location>
</feature>
<evidence type="ECO:0000256" key="7">
    <source>
        <dbReference type="SAM" id="MobiDB-lite"/>
    </source>
</evidence>
<feature type="domain" description="PAS" evidence="10">
    <location>
        <begin position="305"/>
        <end position="377"/>
    </location>
</feature>
<dbReference type="CDD" id="cd16922">
    <property type="entry name" value="HATPase_EvgS-ArcB-TorS-like"/>
    <property type="match status" value="1"/>
</dbReference>
<dbReference type="InterPro" id="IPR004358">
    <property type="entry name" value="Sig_transdc_His_kin-like_C"/>
</dbReference>
<keyword evidence="3" id="KW-0597">Phosphoprotein</keyword>
<keyword evidence="8" id="KW-1133">Transmembrane helix</keyword>
<dbReference type="InterPro" id="IPR003594">
    <property type="entry name" value="HATPase_dom"/>
</dbReference>
<dbReference type="PANTHER" id="PTHR43047:SF72">
    <property type="entry name" value="OSMOSENSING HISTIDINE PROTEIN KINASE SLN1"/>
    <property type="match status" value="1"/>
</dbReference>
<dbReference type="SUPFAM" id="SSF55785">
    <property type="entry name" value="PYP-like sensor domain (PAS domain)"/>
    <property type="match status" value="2"/>
</dbReference>
<dbReference type="InterPro" id="IPR003661">
    <property type="entry name" value="HisK_dim/P_dom"/>
</dbReference>
<dbReference type="Proteomes" id="UP001161390">
    <property type="component" value="Unassembled WGS sequence"/>
</dbReference>
<sequence length="868" mass="94692">METADTTRKRGLSGRLAGDDIKRPVLAGLAFLILIAVLFTTKTMSDYRQHNSAVIETFTTDLTARARSVSRTIDAQTAVMSLALSVTRDPSLIAPLARQNDAVRGIAVLNGQNQILAETDGAGPALAQIDLAGIGDGQTRIASLIQPETGETTPVIVQRAQDLYLLAALNPGALIGTRNPETALVLSNGRIIDAPPAIGRAGAYSHFELTPANMARFAQLDQPELLQTRAGEVPVWLGAVPVPKSGGSMLLLDRQDRSMPGFLAQNIIMFGLLVAGILWLGWMLISRLSSQLKIMRTQNMEEEIARQRFRAAMDGSGGGIWEIDLSRNTAFVSASLAKLIGMEECDATISLPQFLGLFEPADRDRLYNTIRRAHVTGAFDLDLALAQLPLFVSCRGVPSTRGSDRAKVIIGMALDVTEARGTQVRLKAAEARLFDALRSMNDSFVIWDQMDRLVLWNRKFEDFFGFQNGNLQVGMDYAVVEHYSNQVVETVQELADGTGREIKLNDGRWLRYLETETVDGGRVSIGTDVTAIRSRESELEANRDRLQSTINILRESQTRIVELAENYEQEKIRAEEASQSKSEFLANMSHELRTPLNAINGFSDIMKKEMFGPLGDPRYREYIADILFSGQHLLSLINDILDMSKIEAGKMTLNVETLSISDMITQVMRIVRGRADENRLKLIHEDIDAHDIQADPRAVKQVLLNLATNAIKFTPEGGTVTITVDAKATGVIIHVTDTGIGISEEDIARLAQPFEQIDSQHSRQHEGTGLGLALSKSLVELHGGNFSIASKLGEGTTVTFTLPNEPIVKEAVTEDREVGDEITRLAQDIANVLGQGDTAPAAPLPQPAMNPPMDPAAPAQQPISSAPV</sequence>
<dbReference type="Pfam" id="PF00512">
    <property type="entry name" value="HisKA"/>
    <property type="match status" value="1"/>
</dbReference>
<dbReference type="PROSITE" id="PS50112">
    <property type="entry name" value="PAS"/>
    <property type="match status" value="2"/>
</dbReference>
<protein>
    <recommendedName>
        <fullName evidence="2">histidine kinase</fullName>
        <ecNumber evidence="2">2.7.13.3</ecNumber>
    </recommendedName>
</protein>
<keyword evidence="4" id="KW-0808">Transferase</keyword>
<dbReference type="CDD" id="cd00082">
    <property type="entry name" value="HisKA"/>
    <property type="match status" value="1"/>
</dbReference>
<evidence type="ECO:0000256" key="3">
    <source>
        <dbReference type="ARBA" id="ARBA00022553"/>
    </source>
</evidence>
<evidence type="ECO:0000256" key="2">
    <source>
        <dbReference type="ARBA" id="ARBA00012438"/>
    </source>
</evidence>
<keyword evidence="12" id="KW-1185">Reference proteome</keyword>
<evidence type="ECO:0000256" key="6">
    <source>
        <dbReference type="SAM" id="Coils"/>
    </source>
</evidence>
<dbReference type="EC" id="2.7.13.3" evidence="2"/>
<accession>A0ABQ5UYY2</accession>
<dbReference type="Gene3D" id="1.10.287.130">
    <property type="match status" value="1"/>
</dbReference>
<dbReference type="SMART" id="SM00091">
    <property type="entry name" value="PAS"/>
    <property type="match status" value="2"/>
</dbReference>
<dbReference type="PROSITE" id="PS50109">
    <property type="entry name" value="HIS_KIN"/>
    <property type="match status" value="1"/>
</dbReference>
<dbReference type="SMART" id="SM00388">
    <property type="entry name" value="HisKA"/>
    <property type="match status" value="1"/>
</dbReference>
<dbReference type="PANTHER" id="PTHR43047">
    <property type="entry name" value="TWO-COMPONENT HISTIDINE PROTEIN KINASE"/>
    <property type="match status" value="1"/>
</dbReference>
<comment type="catalytic activity">
    <reaction evidence="1">
        <text>ATP + protein L-histidine = ADP + protein N-phospho-L-histidine.</text>
        <dbReference type="EC" id="2.7.13.3"/>
    </reaction>
</comment>
<evidence type="ECO:0000313" key="12">
    <source>
        <dbReference type="Proteomes" id="UP001161390"/>
    </source>
</evidence>
<feature type="domain" description="Histidine kinase" evidence="9">
    <location>
        <begin position="587"/>
        <end position="806"/>
    </location>
</feature>
<keyword evidence="8" id="KW-0812">Transmembrane</keyword>
<dbReference type="Pfam" id="PF12860">
    <property type="entry name" value="PAS_7"/>
    <property type="match status" value="1"/>
</dbReference>
<name>A0ABQ5UYY2_9PROT</name>
<dbReference type="Gene3D" id="3.30.450.20">
    <property type="entry name" value="PAS domain"/>
    <property type="match status" value="2"/>
</dbReference>
<gene>
    <name evidence="11" type="primary">pleC</name>
    <name evidence="11" type="ORF">GCM10007854_06040</name>
</gene>
<feature type="compositionally biased region" description="Low complexity" evidence="7">
    <location>
        <begin position="856"/>
        <end position="868"/>
    </location>
</feature>
<dbReference type="SUPFAM" id="SSF47384">
    <property type="entry name" value="Homodimeric domain of signal transducing histidine kinase"/>
    <property type="match status" value="1"/>
</dbReference>